<evidence type="ECO:0000313" key="1">
    <source>
        <dbReference type="EMBL" id="GEJ57688.1"/>
    </source>
</evidence>
<keyword evidence="2" id="KW-1185">Reference proteome</keyword>
<gene>
    <name evidence="1" type="ORF">AMYX_24290</name>
</gene>
<sequence length="73" mass="8114">MAPRPKTKEDKLFSAAVLRRSFELRGDEHRAQFRFVYEGVLRDLGLEASEVDAYLAAHGREVEAALGRGPKAG</sequence>
<reference evidence="2" key="1">
    <citation type="journal article" date="2020" name="Appl. Environ. Microbiol.">
        <title>Diazotrophic Anaeromyxobacter Isolates from Soils.</title>
        <authorList>
            <person name="Masuda Y."/>
            <person name="Yamanaka H."/>
            <person name="Xu Z.X."/>
            <person name="Shiratori Y."/>
            <person name="Aono T."/>
            <person name="Amachi S."/>
            <person name="Senoo K."/>
            <person name="Itoh H."/>
        </authorList>
    </citation>
    <scope>NUCLEOTIDE SEQUENCE [LARGE SCALE GENOMIC DNA]</scope>
    <source>
        <strain evidence="2">R267</strain>
    </source>
</reference>
<dbReference type="EMBL" id="BJTG01000005">
    <property type="protein sequence ID" value="GEJ57688.1"/>
    <property type="molecule type" value="Genomic_DNA"/>
</dbReference>
<dbReference type="RefSeq" id="WP_176065497.1">
    <property type="nucleotide sequence ID" value="NZ_BJTG01000005.1"/>
</dbReference>
<dbReference type="AlphaFoldDB" id="A0A7I9VNA5"/>
<organism evidence="1 2">
    <name type="scientific">Anaeromyxobacter diazotrophicus</name>
    <dbReference type="NCBI Taxonomy" id="2590199"/>
    <lineage>
        <taxon>Bacteria</taxon>
        <taxon>Pseudomonadati</taxon>
        <taxon>Myxococcota</taxon>
        <taxon>Myxococcia</taxon>
        <taxon>Myxococcales</taxon>
        <taxon>Cystobacterineae</taxon>
        <taxon>Anaeromyxobacteraceae</taxon>
        <taxon>Anaeromyxobacter</taxon>
    </lineage>
</organism>
<accession>A0A7I9VNA5</accession>
<proteinExistence type="predicted"/>
<name>A0A7I9VNA5_9BACT</name>
<comment type="caution">
    <text evidence="1">The sequence shown here is derived from an EMBL/GenBank/DDBJ whole genome shotgun (WGS) entry which is preliminary data.</text>
</comment>
<dbReference type="Proteomes" id="UP000503640">
    <property type="component" value="Unassembled WGS sequence"/>
</dbReference>
<evidence type="ECO:0000313" key="2">
    <source>
        <dbReference type="Proteomes" id="UP000503640"/>
    </source>
</evidence>
<protein>
    <submittedName>
        <fullName evidence="1">Uncharacterized protein</fullName>
    </submittedName>
</protein>